<dbReference type="STRING" id="1122206.SAMN02745753_04289"/>
<reference evidence="2" key="1">
    <citation type="submission" date="2016-11" db="EMBL/GenBank/DDBJ databases">
        <authorList>
            <person name="Varghese N."/>
            <person name="Submissions S."/>
        </authorList>
    </citation>
    <scope>NUCLEOTIDE SEQUENCE [LARGE SCALE GENOMIC DNA]</scope>
    <source>
        <strain evidence="2">DSM 16579</strain>
    </source>
</reference>
<evidence type="ECO:0000313" key="1">
    <source>
        <dbReference type="EMBL" id="SHG65685.1"/>
    </source>
</evidence>
<organism evidence="1 2">
    <name type="scientific">Marinomonas polaris DSM 16579</name>
    <dbReference type="NCBI Taxonomy" id="1122206"/>
    <lineage>
        <taxon>Bacteria</taxon>
        <taxon>Pseudomonadati</taxon>
        <taxon>Pseudomonadota</taxon>
        <taxon>Gammaproteobacteria</taxon>
        <taxon>Oceanospirillales</taxon>
        <taxon>Oceanospirillaceae</taxon>
        <taxon>Marinomonas</taxon>
    </lineage>
</organism>
<sequence>MSNRNLFAELILALDEVKQHSEDKLPVKQSEMISGEVGDSFEEGMSFHLVVTQEPDL</sequence>
<protein>
    <submittedName>
        <fullName evidence="1">Uncharacterized protein</fullName>
    </submittedName>
</protein>
<dbReference type="AlphaFoldDB" id="A0A1M5LL00"/>
<evidence type="ECO:0000313" key="2">
    <source>
        <dbReference type="Proteomes" id="UP000184517"/>
    </source>
</evidence>
<accession>A0A1M5LL00</accession>
<proteinExistence type="predicted"/>
<name>A0A1M5LL00_9GAMM</name>
<dbReference type="EMBL" id="FQVF01000026">
    <property type="protein sequence ID" value="SHG65685.1"/>
    <property type="molecule type" value="Genomic_DNA"/>
</dbReference>
<keyword evidence="2" id="KW-1185">Reference proteome</keyword>
<dbReference type="Proteomes" id="UP000184517">
    <property type="component" value="Unassembled WGS sequence"/>
</dbReference>
<dbReference type="RefSeq" id="WP_217653764.1">
    <property type="nucleotide sequence ID" value="NZ_FQVF01000026.1"/>
</dbReference>
<gene>
    <name evidence="1" type="ORF">SAMN02745753_04289</name>
</gene>